<name>A0A1M5TA01_9BRAD</name>
<evidence type="ECO:0000313" key="2">
    <source>
        <dbReference type="Proteomes" id="UP000190675"/>
    </source>
</evidence>
<dbReference type="EMBL" id="LT670818">
    <property type="protein sequence ID" value="SHH47605.1"/>
    <property type="molecule type" value="Genomic_DNA"/>
</dbReference>
<dbReference type="Gene3D" id="3.30.470.20">
    <property type="entry name" value="ATP-grasp fold, B domain"/>
    <property type="match status" value="1"/>
</dbReference>
<reference evidence="1 2" key="1">
    <citation type="submission" date="2016-11" db="EMBL/GenBank/DDBJ databases">
        <authorList>
            <person name="Jaros S."/>
            <person name="Januszkiewicz K."/>
            <person name="Wedrychowicz H."/>
        </authorList>
    </citation>
    <scope>NUCLEOTIDE SEQUENCE [LARGE SCALE GENOMIC DNA]</scope>
    <source>
        <strain evidence="1 2">GAS242</strain>
    </source>
</reference>
<dbReference type="Proteomes" id="UP000190675">
    <property type="component" value="Chromosome I"/>
</dbReference>
<evidence type="ECO:0008006" key="3">
    <source>
        <dbReference type="Google" id="ProtNLM"/>
    </source>
</evidence>
<accession>A0A1M5TA01</accession>
<dbReference type="AlphaFoldDB" id="A0A1M5TA01"/>
<sequence length="275" mass="31153">MPRWIIRPRKISTTPRLLASKLGIQTRSYPSARNQRQGFNFDRDFFLVYPDPTFVGHSAFGGDDGALCYEQLYRFFSQSKAGQRVLLRQSGLPIPDTTSSQIVASNWLVQRNEQTGRFQAHQPNSFIVRPLRHSGGSGFRLTSDPTDFIAGQEYVQRLFPKTREYRLIYVKGQLAVTLRKKVREGTRADQPWNHAVGATFQTVNDLPSCKLTGTDIFTRLSTQPIIQHAHLVAVDVLYARGKYVICEFNSCPGLSIESNLMRIVNVLSPQVVHQP</sequence>
<evidence type="ECO:0000313" key="1">
    <source>
        <dbReference type="EMBL" id="SHH47605.1"/>
    </source>
</evidence>
<dbReference type="SUPFAM" id="SSF56059">
    <property type="entry name" value="Glutathione synthetase ATP-binding domain-like"/>
    <property type="match status" value="1"/>
</dbReference>
<organism evidence="1 2">
    <name type="scientific">Bradyrhizobium erythrophlei</name>
    <dbReference type="NCBI Taxonomy" id="1437360"/>
    <lineage>
        <taxon>Bacteria</taxon>
        <taxon>Pseudomonadati</taxon>
        <taxon>Pseudomonadota</taxon>
        <taxon>Alphaproteobacteria</taxon>
        <taxon>Hyphomicrobiales</taxon>
        <taxon>Nitrobacteraceae</taxon>
        <taxon>Bradyrhizobium</taxon>
    </lineage>
</organism>
<proteinExistence type="predicted"/>
<gene>
    <name evidence="1" type="ORF">SAMN05444169_7641</name>
</gene>
<protein>
    <recommendedName>
        <fullName evidence="3">ATP-grasp domain-containing protein</fullName>
    </recommendedName>
</protein>